<organism evidence="2 3">
    <name type="scientific">Brucella inopinata</name>
    <dbReference type="NCBI Taxonomy" id="1218315"/>
    <lineage>
        <taxon>Bacteria</taxon>
        <taxon>Pseudomonadati</taxon>
        <taxon>Pseudomonadota</taxon>
        <taxon>Alphaproteobacteria</taxon>
        <taxon>Hyphomicrobiales</taxon>
        <taxon>Brucellaceae</taxon>
        <taxon>Brucella/Ochrobactrum group</taxon>
        <taxon>Brucella</taxon>
    </lineage>
</organism>
<dbReference type="AlphaFoldDB" id="A0AAW7BBF5"/>
<evidence type="ECO:0000259" key="1">
    <source>
        <dbReference type="Pfam" id="PF01755"/>
    </source>
</evidence>
<sequence length="269" mass="30098">MDVAFGASMRFYLINLDRSSDRLEHMTSQFAKLGADFVRIPAVDGREMPPEALKAVTAAKRPWAAPLTPTEIGCFLSHRRCLEAIARNDDPYAVVVEDDVIFADDAGKLLLHSEWVPHDADIVKIETQGKKVLIGKPIACASTRYSVARLYSVHILAAGYIVSRDAARRIVAEMEKVSAPIDHFLFNAPYGVFNQLSVYQCTPALCKQAGLTSTLQSERSQLYQKPPFVGRVLREIKRTVKRASIGTWGIWVNLATTRQWVRIPFRPEV</sequence>
<evidence type="ECO:0000313" key="2">
    <source>
        <dbReference type="EMBL" id="MDL2334348.1"/>
    </source>
</evidence>
<dbReference type="Pfam" id="PF01755">
    <property type="entry name" value="Glyco_transf_25"/>
    <property type="match status" value="1"/>
</dbReference>
<proteinExistence type="predicted"/>
<dbReference type="RefSeq" id="WP_244629481.1">
    <property type="nucleotide sequence ID" value="NZ_JARQXC010000037.1"/>
</dbReference>
<protein>
    <submittedName>
        <fullName evidence="2">Glycosyltransferase family 25 protein</fullName>
    </submittedName>
</protein>
<name>A0AAW7BBF5_9HYPH</name>
<reference evidence="2" key="1">
    <citation type="journal article" date="2023" name="Front. Microbiol.">
        <title>Isolation of Brucella inopinata from a White's tree frog (Litoria caerulea): pose exotic frogs a potential risk to human health?</title>
        <authorList>
            <person name="Scholz H.C."/>
            <person name="Heckers K.O."/>
            <person name="Appelt S."/>
            <person name="Geier-Doemling D."/>
            <person name="Schlegel P."/>
            <person name="Wattam A.R."/>
        </authorList>
    </citation>
    <scope>NUCLEOTIDE SEQUENCE</scope>
    <source>
        <strain evidence="2">FO700662</strain>
    </source>
</reference>
<accession>A0AAW7BBF5</accession>
<gene>
    <name evidence="2" type="ORF">P8A28_15690</name>
</gene>
<comment type="caution">
    <text evidence="2">The sequence shown here is derived from an EMBL/GenBank/DDBJ whole genome shotgun (WGS) entry which is preliminary data.</text>
</comment>
<dbReference type="EMBL" id="JARQXC010000037">
    <property type="protein sequence ID" value="MDL2334348.1"/>
    <property type="molecule type" value="Genomic_DNA"/>
</dbReference>
<keyword evidence="3" id="KW-1185">Reference proteome</keyword>
<dbReference type="InterPro" id="IPR002654">
    <property type="entry name" value="Glyco_trans_25"/>
</dbReference>
<dbReference type="Proteomes" id="UP001171122">
    <property type="component" value="Unassembled WGS sequence"/>
</dbReference>
<feature type="domain" description="Glycosyl transferase family 25" evidence="1">
    <location>
        <begin position="10"/>
        <end position="184"/>
    </location>
</feature>
<dbReference type="CDD" id="cd06532">
    <property type="entry name" value="Glyco_transf_25"/>
    <property type="match status" value="1"/>
</dbReference>
<evidence type="ECO:0000313" key="3">
    <source>
        <dbReference type="Proteomes" id="UP001171122"/>
    </source>
</evidence>